<feature type="transmembrane region" description="Helical" evidence="6">
    <location>
        <begin position="161"/>
        <end position="181"/>
    </location>
</feature>
<organism evidence="7 8">
    <name type="scientific">Pseudaquabacterium rugosum</name>
    <dbReference type="NCBI Taxonomy" id="2984194"/>
    <lineage>
        <taxon>Bacteria</taxon>
        <taxon>Pseudomonadati</taxon>
        <taxon>Pseudomonadota</taxon>
        <taxon>Betaproteobacteria</taxon>
        <taxon>Burkholderiales</taxon>
        <taxon>Sphaerotilaceae</taxon>
        <taxon>Pseudaquabacterium</taxon>
    </lineage>
</organism>
<keyword evidence="5 6" id="KW-0472">Membrane</keyword>
<dbReference type="EMBL" id="JBBUTF010000015">
    <property type="protein sequence ID" value="MEK8027522.1"/>
    <property type="molecule type" value="Genomic_DNA"/>
</dbReference>
<keyword evidence="3 6" id="KW-0812">Transmembrane</keyword>
<dbReference type="InterPro" id="IPR050189">
    <property type="entry name" value="MFS_Efflux_Transporters"/>
</dbReference>
<dbReference type="PANTHER" id="PTHR43124:SF10">
    <property type="entry name" value="PURINE EFFLUX PUMP PBUE"/>
    <property type="match status" value="1"/>
</dbReference>
<keyword evidence="8" id="KW-1185">Reference proteome</keyword>
<dbReference type="SUPFAM" id="SSF103473">
    <property type="entry name" value="MFS general substrate transporter"/>
    <property type="match status" value="1"/>
</dbReference>
<feature type="transmembrane region" description="Helical" evidence="6">
    <location>
        <begin position="278"/>
        <end position="298"/>
    </location>
</feature>
<keyword evidence="4 6" id="KW-1133">Transmembrane helix</keyword>
<feature type="transmembrane region" description="Helical" evidence="6">
    <location>
        <begin position="338"/>
        <end position="357"/>
    </location>
</feature>
<feature type="transmembrane region" description="Helical" evidence="6">
    <location>
        <begin position="132"/>
        <end position="149"/>
    </location>
</feature>
<feature type="transmembrane region" description="Helical" evidence="6">
    <location>
        <begin position="101"/>
        <end position="120"/>
    </location>
</feature>
<accession>A0ABU9BCA3</accession>
<feature type="transmembrane region" description="Helical" evidence="6">
    <location>
        <begin position="304"/>
        <end position="326"/>
    </location>
</feature>
<evidence type="ECO:0000313" key="7">
    <source>
        <dbReference type="EMBL" id="MEK8027522.1"/>
    </source>
</evidence>
<feature type="transmembrane region" description="Helical" evidence="6">
    <location>
        <begin position="214"/>
        <end position="236"/>
    </location>
</feature>
<sequence length="399" mass="39732">MRPDTESRRGRAALMAAHCAGMVDLVALPVWVGVLISHYGLAPQQAGGLATLFLAGAVLASLVVAPRLDRLPARALTALGYGLAALAFATISRLPAGLPMALLHALAGVAAGAALSVTHGTIARSARPHRQFAAAGMALGLFAIVFLGATPPLVAAVGGPVLFVVFAGVMAVAALACLLAFPRPAGDAALAPARALTGAGPAVSAARPGRLSPAVWAGIVGVACMGLVQSMTFSFLERVGVERGWSGGAIQGVLVALGLVNLAPAVLAAVLERRWSARAVMCTGPVVQAALVAVIMTVPWFPAWAAAASVFAAVMIFTHTFAFGLLARLDASGRAMAATPAMLMTGAAIGPVLGGTLVQTAGYASLAVAAAGFGALAVACFARVPQSRATGAAALRHAA</sequence>
<evidence type="ECO:0000256" key="2">
    <source>
        <dbReference type="ARBA" id="ARBA00022475"/>
    </source>
</evidence>
<protein>
    <submittedName>
        <fullName evidence="7">MFS transporter</fullName>
    </submittedName>
</protein>
<evidence type="ECO:0000313" key="8">
    <source>
        <dbReference type="Proteomes" id="UP001368500"/>
    </source>
</evidence>
<keyword evidence="2" id="KW-1003">Cell membrane</keyword>
<feature type="transmembrane region" description="Helical" evidence="6">
    <location>
        <begin position="248"/>
        <end position="271"/>
    </location>
</feature>
<feature type="transmembrane region" description="Helical" evidence="6">
    <location>
        <begin position="46"/>
        <end position="64"/>
    </location>
</feature>
<feature type="transmembrane region" description="Helical" evidence="6">
    <location>
        <begin position="12"/>
        <end position="34"/>
    </location>
</feature>
<dbReference type="RefSeq" id="WP_341375306.1">
    <property type="nucleotide sequence ID" value="NZ_JBBUTF010000015.1"/>
</dbReference>
<evidence type="ECO:0000256" key="1">
    <source>
        <dbReference type="ARBA" id="ARBA00004651"/>
    </source>
</evidence>
<dbReference type="InterPro" id="IPR036259">
    <property type="entry name" value="MFS_trans_sf"/>
</dbReference>
<feature type="transmembrane region" description="Helical" evidence="6">
    <location>
        <begin position="363"/>
        <end position="382"/>
    </location>
</feature>
<dbReference type="InterPro" id="IPR011701">
    <property type="entry name" value="MFS"/>
</dbReference>
<name>A0ABU9BCA3_9BURK</name>
<comment type="caution">
    <text evidence="7">The sequence shown here is derived from an EMBL/GenBank/DDBJ whole genome shotgun (WGS) entry which is preliminary data.</text>
</comment>
<dbReference type="PANTHER" id="PTHR43124">
    <property type="entry name" value="PURINE EFFLUX PUMP PBUE"/>
    <property type="match status" value="1"/>
</dbReference>
<reference evidence="7 8" key="1">
    <citation type="submission" date="2024-04" db="EMBL/GenBank/DDBJ databases">
        <title>Novel species of the genus Ideonella isolated from streams.</title>
        <authorList>
            <person name="Lu H."/>
        </authorList>
    </citation>
    <scope>NUCLEOTIDE SEQUENCE [LARGE SCALE GENOMIC DNA]</scope>
    <source>
        <strain evidence="7 8">BYS139W</strain>
    </source>
</reference>
<evidence type="ECO:0000256" key="3">
    <source>
        <dbReference type="ARBA" id="ARBA00022692"/>
    </source>
</evidence>
<evidence type="ECO:0000256" key="5">
    <source>
        <dbReference type="ARBA" id="ARBA00023136"/>
    </source>
</evidence>
<proteinExistence type="predicted"/>
<feature type="transmembrane region" description="Helical" evidence="6">
    <location>
        <begin position="76"/>
        <end position="95"/>
    </location>
</feature>
<evidence type="ECO:0000256" key="6">
    <source>
        <dbReference type="SAM" id="Phobius"/>
    </source>
</evidence>
<evidence type="ECO:0000256" key="4">
    <source>
        <dbReference type="ARBA" id="ARBA00022989"/>
    </source>
</evidence>
<gene>
    <name evidence="7" type="ORF">AACH11_16280</name>
</gene>
<dbReference type="Gene3D" id="1.20.1250.20">
    <property type="entry name" value="MFS general substrate transporter like domains"/>
    <property type="match status" value="1"/>
</dbReference>
<dbReference type="Pfam" id="PF07690">
    <property type="entry name" value="MFS_1"/>
    <property type="match status" value="1"/>
</dbReference>
<comment type="subcellular location">
    <subcellularLocation>
        <location evidence="1">Cell membrane</location>
        <topology evidence="1">Multi-pass membrane protein</topology>
    </subcellularLocation>
</comment>
<dbReference type="Proteomes" id="UP001368500">
    <property type="component" value="Unassembled WGS sequence"/>
</dbReference>